<dbReference type="InterPro" id="IPR001680">
    <property type="entry name" value="WD40_rpt"/>
</dbReference>
<dbReference type="STRING" id="7168.A0A182N1E3"/>
<dbReference type="AlphaFoldDB" id="A0A182N1E3"/>
<dbReference type="SUPFAM" id="SSF50978">
    <property type="entry name" value="WD40 repeat-like"/>
    <property type="match status" value="1"/>
</dbReference>
<dbReference type="Proteomes" id="UP000075884">
    <property type="component" value="Unassembled WGS sequence"/>
</dbReference>
<dbReference type="PANTHER" id="PTHR15574">
    <property type="entry name" value="WD REPEAT DOMAIN-CONTAINING FAMILY"/>
    <property type="match status" value="1"/>
</dbReference>
<dbReference type="InterPro" id="IPR045151">
    <property type="entry name" value="DCAF8"/>
</dbReference>
<dbReference type="InterPro" id="IPR036322">
    <property type="entry name" value="WD40_repeat_dom_sf"/>
</dbReference>
<dbReference type="EnsemblMetazoa" id="ADIR001451-RA">
    <property type="protein sequence ID" value="ADIR001451-PA"/>
    <property type="gene ID" value="ADIR001451"/>
</dbReference>
<proteinExistence type="predicted"/>
<feature type="repeat" description="WD" evidence="3">
    <location>
        <begin position="627"/>
        <end position="659"/>
    </location>
</feature>
<dbReference type="VEuPathDB" id="VectorBase:ADIR001451"/>
<dbReference type="Pfam" id="PF00400">
    <property type="entry name" value="WD40"/>
    <property type="match status" value="2"/>
</dbReference>
<name>A0A182N1E3_9DIPT</name>
<keyword evidence="6" id="KW-1185">Reference proteome</keyword>
<dbReference type="PANTHER" id="PTHR15574:SF39">
    <property type="entry name" value="DDB1- AND CUL4-ASSOCIATED FACTOR 6"/>
    <property type="match status" value="1"/>
</dbReference>
<dbReference type="GO" id="GO:0080008">
    <property type="term" value="C:Cul4-RING E3 ubiquitin ligase complex"/>
    <property type="evidence" value="ECO:0007669"/>
    <property type="project" value="TreeGrafter"/>
</dbReference>
<protein>
    <recommendedName>
        <fullName evidence="7">WD repeat-containing protein 55 homolog</fullName>
    </recommendedName>
</protein>
<keyword evidence="2" id="KW-0677">Repeat</keyword>
<feature type="compositionally biased region" description="Polar residues" evidence="4">
    <location>
        <begin position="547"/>
        <end position="559"/>
    </location>
</feature>
<evidence type="ECO:0000256" key="2">
    <source>
        <dbReference type="ARBA" id="ARBA00022737"/>
    </source>
</evidence>
<dbReference type="GO" id="GO:0045944">
    <property type="term" value="P:positive regulation of transcription by RNA polymerase II"/>
    <property type="evidence" value="ECO:0007669"/>
    <property type="project" value="TreeGrafter"/>
</dbReference>
<feature type="region of interest" description="Disordered" evidence="4">
    <location>
        <begin position="426"/>
        <end position="449"/>
    </location>
</feature>
<dbReference type="GO" id="GO:0005737">
    <property type="term" value="C:cytoplasm"/>
    <property type="evidence" value="ECO:0007669"/>
    <property type="project" value="TreeGrafter"/>
</dbReference>
<evidence type="ECO:0000256" key="1">
    <source>
        <dbReference type="ARBA" id="ARBA00022574"/>
    </source>
</evidence>
<evidence type="ECO:0000256" key="3">
    <source>
        <dbReference type="PROSITE-ProRule" id="PRU00221"/>
    </source>
</evidence>
<evidence type="ECO:0000256" key="4">
    <source>
        <dbReference type="SAM" id="MobiDB-lite"/>
    </source>
</evidence>
<dbReference type="SMART" id="SM00320">
    <property type="entry name" value="WD40"/>
    <property type="match status" value="7"/>
</dbReference>
<evidence type="ECO:0008006" key="7">
    <source>
        <dbReference type="Google" id="ProtNLM"/>
    </source>
</evidence>
<dbReference type="InterPro" id="IPR015943">
    <property type="entry name" value="WD40/YVTN_repeat-like_dom_sf"/>
</dbReference>
<accession>A0A182N1E3</accession>
<feature type="repeat" description="WD" evidence="3">
    <location>
        <begin position="152"/>
        <end position="177"/>
    </location>
</feature>
<feature type="region of interest" description="Disordered" evidence="4">
    <location>
        <begin position="483"/>
        <end position="559"/>
    </location>
</feature>
<evidence type="ECO:0000313" key="6">
    <source>
        <dbReference type="Proteomes" id="UP000075884"/>
    </source>
</evidence>
<dbReference type="PROSITE" id="PS50082">
    <property type="entry name" value="WD_REPEATS_2"/>
    <property type="match status" value="2"/>
</dbReference>
<reference evidence="6" key="1">
    <citation type="submission" date="2013-03" db="EMBL/GenBank/DDBJ databases">
        <title>The Genome Sequence of Anopheles dirus WRAIR2.</title>
        <authorList>
            <consortium name="The Broad Institute Genomics Platform"/>
            <person name="Neafsey D.E."/>
            <person name="Walton C."/>
            <person name="Walker B."/>
            <person name="Young S.K."/>
            <person name="Zeng Q."/>
            <person name="Gargeya S."/>
            <person name="Fitzgerald M."/>
            <person name="Haas B."/>
            <person name="Abouelleil A."/>
            <person name="Allen A.W."/>
            <person name="Alvarado L."/>
            <person name="Arachchi H.M."/>
            <person name="Berlin A.M."/>
            <person name="Chapman S.B."/>
            <person name="Gainer-Dewar J."/>
            <person name="Goldberg J."/>
            <person name="Griggs A."/>
            <person name="Gujja S."/>
            <person name="Hansen M."/>
            <person name="Howarth C."/>
            <person name="Imamovic A."/>
            <person name="Ireland A."/>
            <person name="Larimer J."/>
            <person name="McCowan C."/>
            <person name="Murphy C."/>
            <person name="Pearson M."/>
            <person name="Poon T.W."/>
            <person name="Priest M."/>
            <person name="Roberts A."/>
            <person name="Saif S."/>
            <person name="Shea T."/>
            <person name="Sisk P."/>
            <person name="Sykes S."/>
            <person name="Wortman J."/>
            <person name="Nusbaum C."/>
            <person name="Birren B."/>
        </authorList>
    </citation>
    <scope>NUCLEOTIDE SEQUENCE [LARGE SCALE GENOMIC DNA]</scope>
    <source>
        <strain evidence="6">WRAIR2</strain>
    </source>
</reference>
<organism evidence="5 6">
    <name type="scientific">Anopheles dirus</name>
    <dbReference type="NCBI Taxonomy" id="7168"/>
    <lineage>
        <taxon>Eukaryota</taxon>
        <taxon>Metazoa</taxon>
        <taxon>Ecdysozoa</taxon>
        <taxon>Arthropoda</taxon>
        <taxon>Hexapoda</taxon>
        <taxon>Insecta</taxon>
        <taxon>Pterygota</taxon>
        <taxon>Neoptera</taxon>
        <taxon>Endopterygota</taxon>
        <taxon>Diptera</taxon>
        <taxon>Nematocera</taxon>
        <taxon>Culicoidea</taxon>
        <taxon>Culicidae</taxon>
        <taxon>Anophelinae</taxon>
        <taxon>Anopheles</taxon>
    </lineage>
</organism>
<keyword evidence="1 3" id="KW-0853">WD repeat</keyword>
<sequence length="716" mass="78699">TSAWYAATVLSRRKTITSCQRHWKLSQRIYVFSTSPASPNKPGRQKLSRLASFPVLVCVFVCPCVCVSPLAHDVARCPCKRARLSSNPPKARRTARTAAEAETMPVMRRRRLFHDVVHGPRLCDADQYRRRVQQDAKDSLDVLRRMTKSKVFEAHQGCVNTVCWSDNGQLLLSGSDDLHLAVTNPFTGERVCRVSTHHRANIFSARFLPQSQYREVVSCSGDGMVLYTNLNDVPGGSDTSGIFRCLSRGTAYEVMTIPCEPRTFLSAGEDGAVRLYDLRRGTHCAQANCTEHTLIRNPSPVTGMALGPIRQHYIATGSCANKVRIYDRRCLRLAEPREPGPQGAAHTVPVKTFTNPGAALHRVTSLQYDACEEHLLVNYSSDDVYLFEVAHSDGIGKVTALRAANAAAAKLAAEPVPSPVRRLRLRSDWSDTGPEARPASELAAGLEVSQARPRLHDTIMHRMTSVLTRMLADPQIRQGLSLARERRQEQPASSSPLATANAQPVPPAPDADSDADSDDGTDGPPGPRPDEVRDWCAESAPVEGPQPVSSTEEPATTSISSGAAAAAAAAVSGSRFDYVVQHYTGHRNSRTMIKEASFWGNNYVMAGSDCGCIFTWDRQTAELVMLMEGDRHVVNCVQPHPTLPILATSGIDYDIKLWEPLLEQDAFDLVQARKIMQRNADMREETRNIITVPASFMIRMLACLHSLRNQANQGGE</sequence>
<reference evidence="5" key="2">
    <citation type="submission" date="2020-05" db="UniProtKB">
        <authorList>
            <consortium name="EnsemblMetazoa"/>
        </authorList>
    </citation>
    <scope>IDENTIFICATION</scope>
    <source>
        <strain evidence="5">WRAIR2</strain>
    </source>
</reference>
<feature type="compositionally biased region" description="Acidic residues" evidence="4">
    <location>
        <begin position="511"/>
        <end position="521"/>
    </location>
</feature>
<feature type="compositionally biased region" description="Polar residues" evidence="4">
    <location>
        <begin position="490"/>
        <end position="502"/>
    </location>
</feature>
<dbReference type="Gene3D" id="2.130.10.10">
    <property type="entry name" value="YVTN repeat-like/Quinoprotein amine dehydrogenase"/>
    <property type="match status" value="2"/>
</dbReference>
<evidence type="ECO:0000313" key="5">
    <source>
        <dbReference type="EnsemblMetazoa" id="ADIR001451-PA"/>
    </source>
</evidence>